<organism evidence="10">
    <name type="scientific">Vibrio sp. HB236076</name>
    <dbReference type="NCBI Taxonomy" id="3232307"/>
    <lineage>
        <taxon>Bacteria</taxon>
        <taxon>Pseudomonadati</taxon>
        <taxon>Pseudomonadota</taxon>
        <taxon>Gammaproteobacteria</taxon>
        <taxon>Vibrionales</taxon>
        <taxon>Vibrionaceae</taxon>
        <taxon>Vibrio</taxon>
    </lineage>
</organism>
<keyword evidence="8" id="KW-0997">Cell inner membrane</keyword>
<dbReference type="GO" id="GO:0005886">
    <property type="term" value="C:plasma membrane"/>
    <property type="evidence" value="ECO:0007669"/>
    <property type="project" value="UniProtKB-SubCell"/>
</dbReference>
<evidence type="ECO:0000256" key="4">
    <source>
        <dbReference type="ARBA" id="ARBA00022475"/>
    </source>
</evidence>
<comment type="similarity">
    <text evidence="2 8">Belongs to the major facilitator superfamily. Bcr/CmlA family.</text>
</comment>
<keyword evidence="4" id="KW-1003">Cell membrane</keyword>
<dbReference type="InterPro" id="IPR011701">
    <property type="entry name" value="MFS"/>
</dbReference>
<feature type="transmembrane region" description="Helical" evidence="8">
    <location>
        <begin position="104"/>
        <end position="125"/>
    </location>
</feature>
<sequence length="402" mass="44016">MQQLQPRLGRKWTLLFLVIISAFPPLTTDLYLPALPHMVETLNTSQTLINLTLSGYFGVYATGLLFWGPLSEKFGRKPIMLVGIGLYILASLACAASYSVEMLIGSRVLQAFGGSAVTVVATAIVKDMYQGREREKIMATIMSLVIIAPMIAPVLGAFLLTIGNWHWMFIALALFGALCVPFALAYRETLTEKYTGSVFRAWGRLWVVTQNRAFLQLLLIFSLPALAMMAFLAAGSYVYINGFGLTEQVFSYFFAFNAFCASFAPRVYLKVTRYISIPTMISCSFLGLTLSGVAMTCLGASSPYVFALLAATATMSVISLRVPGTNLMLEQQSKDTGSAVAVIQFSTMMCGALGMSLVSLNPETMLQNLAYIQLAIGLVGSVLWWRVKHRPFVVDKLPQVEP</sequence>
<feature type="transmembrane region" description="Helical" evidence="8">
    <location>
        <begin position="249"/>
        <end position="269"/>
    </location>
</feature>
<feature type="transmembrane region" description="Helical" evidence="8">
    <location>
        <begin position="214"/>
        <end position="237"/>
    </location>
</feature>
<evidence type="ECO:0000259" key="9">
    <source>
        <dbReference type="PROSITE" id="PS50850"/>
    </source>
</evidence>
<dbReference type="PROSITE" id="PS50850">
    <property type="entry name" value="MFS"/>
    <property type="match status" value="1"/>
</dbReference>
<dbReference type="Pfam" id="PF07690">
    <property type="entry name" value="MFS_1"/>
    <property type="match status" value="1"/>
</dbReference>
<evidence type="ECO:0000256" key="2">
    <source>
        <dbReference type="ARBA" id="ARBA00006236"/>
    </source>
</evidence>
<dbReference type="GO" id="GO:1990961">
    <property type="term" value="P:xenobiotic detoxification by transmembrane export across the plasma membrane"/>
    <property type="evidence" value="ECO:0007669"/>
    <property type="project" value="InterPro"/>
</dbReference>
<dbReference type="AlphaFoldDB" id="A0AB39HG20"/>
<feature type="transmembrane region" description="Helical" evidence="8">
    <location>
        <begin position="281"/>
        <end position="298"/>
    </location>
</feature>
<feature type="transmembrane region" description="Helical" evidence="8">
    <location>
        <begin position="304"/>
        <end position="324"/>
    </location>
</feature>
<protein>
    <recommendedName>
        <fullName evidence="8">Bcr/CflA family efflux transporter</fullName>
    </recommendedName>
</protein>
<dbReference type="InterPro" id="IPR020846">
    <property type="entry name" value="MFS_dom"/>
</dbReference>
<dbReference type="EMBL" id="CP162601">
    <property type="protein sequence ID" value="XDK24848.1"/>
    <property type="molecule type" value="Genomic_DNA"/>
</dbReference>
<dbReference type="PANTHER" id="PTHR23502">
    <property type="entry name" value="MAJOR FACILITATOR SUPERFAMILY"/>
    <property type="match status" value="1"/>
</dbReference>
<accession>A0AB39HG20</accession>
<dbReference type="SUPFAM" id="SSF103473">
    <property type="entry name" value="MFS general substrate transporter"/>
    <property type="match status" value="1"/>
</dbReference>
<feature type="transmembrane region" description="Helical" evidence="8">
    <location>
        <begin position="336"/>
        <end position="358"/>
    </location>
</feature>
<feature type="domain" description="Major facilitator superfamily (MFS) profile" evidence="9">
    <location>
        <begin position="13"/>
        <end position="402"/>
    </location>
</feature>
<feature type="transmembrane region" description="Helical" evidence="8">
    <location>
        <begin position="370"/>
        <end position="387"/>
    </location>
</feature>
<feature type="transmembrane region" description="Helical" evidence="8">
    <location>
        <begin position="137"/>
        <end position="159"/>
    </location>
</feature>
<proteinExistence type="inferred from homology"/>
<evidence type="ECO:0000256" key="5">
    <source>
        <dbReference type="ARBA" id="ARBA00022692"/>
    </source>
</evidence>
<comment type="subcellular location">
    <subcellularLocation>
        <location evidence="8">Cell inner membrane</location>
        <topology evidence="8">Multi-pass membrane protein</topology>
    </subcellularLocation>
    <subcellularLocation>
        <location evidence="1">Cell membrane</location>
        <topology evidence="1">Multi-pass membrane protein</topology>
    </subcellularLocation>
</comment>
<evidence type="ECO:0000256" key="8">
    <source>
        <dbReference type="RuleBase" id="RU365088"/>
    </source>
</evidence>
<keyword evidence="3 8" id="KW-0813">Transport</keyword>
<dbReference type="NCBIfam" id="TIGR00710">
    <property type="entry name" value="efflux_Bcr_CflA"/>
    <property type="match status" value="1"/>
</dbReference>
<dbReference type="KEGG" id="vih:AB0763_11860"/>
<feature type="transmembrane region" description="Helical" evidence="8">
    <location>
        <begin position="48"/>
        <end position="67"/>
    </location>
</feature>
<dbReference type="InterPro" id="IPR004812">
    <property type="entry name" value="Efflux_drug-R_Bcr/CmlA"/>
</dbReference>
<feature type="transmembrane region" description="Helical" evidence="8">
    <location>
        <begin position="12"/>
        <end position="28"/>
    </location>
</feature>
<evidence type="ECO:0000256" key="6">
    <source>
        <dbReference type="ARBA" id="ARBA00022989"/>
    </source>
</evidence>
<keyword evidence="6 8" id="KW-1133">Transmembrane helix</keyword>
<feature type="transmembrane region" description="Helical" evidence="8">
    <location>
        <begin position="79"/>
        <end position="98"/>
    </location>
</feature>
<evidence type="ECO:0000256" key="3">
    <source>
        <dbReference type="ARBA" id="ARBA00022448"/>
    </source>
</evidence>
<evidence type="ECO:0000256" key="7">
    <source>
        <dbReference type="ARBA" id="ARBA00023136"/>
    </source>
</evidence>
<evidence type="ECO:0000256" key="1">
    <source>
        <dbReference type="ARBA" id="ARBA00004651"/>
    </source>
</evidence>
<reference evidence="10" key="1">
    <citation type="submission" date="2024-07" db="EMBL/GenBank/DDBJ databases">
        <title>Genome Analysis of a Potential Novel Vibrio Species Secreting pH- and Thermo-stable Alginate Lyase and its Application in Producing Alginate Oligosaccharides.</title>
        <authorList>
            <person name="Huang H."/>
            <person name="Bao K."/>
        </authorList>
    </citation>
    <scope>NUCLEOTIDE SEQUENCE</scope>
    <source>
        <strain evidence="10">HB236076</strain>
    </source>
</reference>
<name>A0AB39HG20_9VIBR</name>
<evidence type="ECO:0000313" key="10">
    <source>
        <dbReference type="EMBL" id="XDK24848.1"/>
    </source>
</evidence>
<dbReference type="InterPro" id="IPR036259">
    <property type="entry name" value="MFS_trans_sf"/>
</dbReference>
<keyword evidence="5 8" id="KW-0812">Transmembrane</keyword>
<feature type="transmembrane region" description="Helical" evidence="8">
    <location>
        <begin position="165"/>
        <end position="186"/>
    </location>
</feature>
<dbReference type="RefSeq" id="WP_306101979.1">
    <property type="nucleotide sequence ID" value="NZ_CP162601.1"/>
</dbReference>
<gene>
    <name evidence="10" type="ORF">AB0763_11860</name>
</gene>
<keyword evidence="7 8" id="KW-0472">Membrane</keyword>
<dbReference type="GO" id="GO:0042910">
    <property type="term" value="F:xenobiotic transmembrane transporter activity"/>
    <property type="evidence" value="ECO:0007669"/>
    <property type="project" value="InterPro"/>
</dbReference>
<dbReference type="PANTHER" id="PTHR23502:SF132">
    <property type="entry name" value="POLYAMINE TRANSPORTER 2-RELATED"/>
    <property type="match status" value="1"/>
</dbReference>
<dbReference type="CDD" id="cd17320">
    <property type="entry name" value="MFS_MdfA_MDR_like"/>
    <property type="match status" value="1"/>
</dbReference>
<dbReference type="Gene3D" id="1.20.1720.10">
    <property type="entry name" value="Multidrug resistance protein D"/>
    <property type="match status" value="1"/>
</dbReference>